<keyword evidence="1" id="KW-0732">Signal</keyword>
<dbReference type="EMBL" id="JACHIP010000021">
    <property type="protein sequence ID" value="MBB5060867.1"/>
    <property type="molecule type" value="Genomic_DNA"/>
</dbReference>
<gene>
    <name evidence="2" type="ORF">HDF16_005603</name>
</gene>
<dbReference type="AlphaFoldDB" id="A0A7W7ZJD4"/>
<evidence type="ECO:0000256" key="1">
    <source>
        <dbReference type="SAM" id="SignalP"/>
    </source>
</evidence>
<accession>A0A7W7ZJD4</accession>
<dbReference type="Proteomes" id="UP000540989">
    <property type="component" value="Unassembled WGS sequence"/>
</dbReference>
<proteinExistence type="predicted"/>
<keyword evidence="3" id="KW-1185">Reference proteome</keyword>
<dbReference type="RefSeq" id="WP_184223431.1">
    <property type="nucleotide sequence ID" value="NZ_JACHIP010000021.1"/>
</dbReference>
<reference evidence="2 3" key="1">
    <citation type="submission" date="2020-08" db="EMBL/GenBank/DDBJ databases">
        <title>Genomic Encyclopedia of Type Strains, Phase IV (KMG-V): Genome sequencing to study the core and pangenomes of soil and plant-associated prokaryotes.</title>
        <authorList>
            <person name="Whitman W."/>
        </authorList>
    </citation>
    <scope>NUCLEOTIDE SEQUENCE [LARGE SCALE GENOMIC DNA]</scope>
    <source>
        <strain evidence="2 3">M8UP14</strain>
    </source>
</reference>
<feature type="signal peptide" evidence="1">
    <location>
        <begin position="1"/>
        <end position="27"/>
    </location>
</feature>
<feature type="chain" id="PRO_5030892886" evidence="1">
    <location>
        <begin position="28"/>
        <end position="128"/>
    </location>
</feature>
<evidence type="ECO:0000313" key="3">
    <source>
        <dbReference type="Proteomes" id="UP000540989"/>
    </source>
</evidence>
<organism evidence="2 3">
    <name type="scientific">Granulicella aggregans</name>
    <dbReference type="NCBI Taxonomy" id="474949"/>
    <lineage>
        <taxon>Bacteria</taxon>
        <taxon>Pseudomonadati</taxon>
        <taxon>Acidobacteriota</taxon>
        <taxon>Terriglobia</taxon>
        <taxon>Terriglobales</taxon>
        <taxon>Acidobacteriaceae</taxon>
        <taxon>Granulicella</taxon>
    </lineage>
</organism>
<evidence type="ECO:0000313" key="2">
    <source>
        <dbReference type="EMBL" id="MBB5060867.1"/>
    </source>
</evidence>
<sequence length="128" mass="13485">MKKSPIVSVLPAVLAMLALSVPIYAQAAIAVGKWYVLPDGKSEATTLVLTQSGDAITGNWTPPKGAASPIENGKIAADTLTFSFTSQKKQFNATGHLVGDTMTFDIVGPKKWGQTRTIHATAARGEML</sequence>
<name>A0A7W7ZJD4_9BACT</name>
<comment type="caution">
    <text evidence="2">The sequence shown here is derived from an EMBL/GenBank/DDBJ whole genome shotgun (WGS) entry which is preliminary data.</text>
</comment>
<protein>
    <submittedName>
        <fullName evidence="2">Uncharacterized protein</fullName>
    </submittedName>
</protein>